<dbReference type="InterPro" id="IPR002347">
    <property type="entry name" value="SDR_fam"/>
</dbReference>
<name>A0A0A9A5U2_ARUDO</name>
<keyword evidence="3" id="KW-0812">Transmembrane</keyword>
<feature type="transmembrane region" description="Helical" evidence="3">
    <location>
        <begin position="27"/>
        <end position="47"/>
    </location>
</feature>
<dbReference type="GO" id="GO:0016491">
    <property type="term" value="F:oxidoreductase activity"/>
    <property type="evidence" value="ECO:0007669"/>
    <property type="project" value="UniProtKB-KW"/>
</dbReference>
<keyword evidence="1" id="KW-0521">NADP</keyword>
<evidence type="ECO:0000256" key="1">
    <source>
        <dbReference type="ARBA" id="ARBA00022857"/>
    </source>
</evidence>
<protein>
    <submittedName>
        <fullName evidence="4">Uncharacterized protein</fullName>
    </submittedName>
</protein>
<keyword evidence="3" id="KW-1133">Transmembrane helix</keyword>
<reference evidence="4" key="2">
    <citation type="journal article" date="2015" name="Data Brief">
        <title>Shoot transcriptome of the giant reed, Arundo donax.</title>
        <authorList>
            <person name="Barrero R.A."/>
            <person name="Guerrero F.D."/>
            <person name="Moolhuijzen P."/>
            <person name="Goolsby J.A."/>
            <person name="Tidwell J."/>
            <person name="Bellgard S.E."/>
            <person name="Bellgard M.I."/>
        </authorList>
    </citation>
    <scope>NUCLEOTIDE SEQUENCE</scope>
    <source>
        <tissue evidence="4">Shoot tissue taken approximately 20 cm above the soil surface</tissue>
    </source>
</reference>
<keyword evidence="3" id="KW-0472">Membrane</keyword>
<dbReference type="Pfam" id="PF13561">
    <property type="entry name" value="adh_short_C2"/>
    <property type="match status" value="1"/>
</dbReference>
<keyword evidence="2" id="KW-0560">Oxidoreductase</keyword>
<reference evidence="4" key="1">
    <citation type="submission" date="2014-09" db="EMBL/GenBank/DDBJ databases">
        <authorList>
            <person name="Magalhaes I.L.F."/>
            <person name="Oliveira U."/>
            <person name="Santos F.R."/>
            <person name="Vidigal T.H.D.A."/>
            <person name="Brescovit A.D."/>
            <person name="Santos A.J."/>
        </authorList>
    </citation>
    <scope>NUCLEOTIDE SEQUENCE</scope>
    <source>
        <tissue evidence="4">Shoot tissue taken approximately 20 cm above the soil surface</tissue>
    </source>
</reference>
<dbReference type="PANTHER" id="PTHR42898:SF6">
    <property type="entry name" value="NADP-DEPENDENT MANNITOL DEHYDROGENASE"/>
    <property type="match status" value="1"/>
</dbReference>
<dbReference type="InterPro" id="IPR036291">
    <property type="entry name" value="NAD(P)-bd_dom_sf"/>
</dbReference>
<dbReference type="InterPro" id="IPR045000">
    <property type="entry name" value="TR"/>
</dbReference>
<dbReference type="PRINTS" id="PR00081">
    <property type="entry name" value="GDHRDH"/>
</dbReference>
<dbReference type="Gene3D" id="3.40.50.720">
    <property type="entry name" value="NAD(P)-binding Rossmann-like Domain"/>
    <property type="match status" value="2"/>
</dbReference>
<sequence length="183" mass="19795">MATNLESAYHLCQIAHPLLKLSGSGSIIFISSVCGVIGVFSGTLYAMTKGNSCSSIQSPPSFSWPYMNIWCFGHLACMTRYESCLGAINQLTKNLACEWAKDNIRTNSVAPWYIRTSLTGGLLANKEFEKQVVGRTPLSRVGEPEEISSLVAFLCMPGATYITGQTISVDGGMTVNGFYPTNN</sequence>
<evidence type="ECO:0000256" key="2">
    <source>
        <dbReference type="ARBA" id="ARBA00023002"/>
    </source>
</evidence>
<accession>A0A0A9A5U2</accession>
<evidence type="ECO:0000256" key="3">
    <source>
        <dbReference type="SAM" id="Phobius"/>
    </source>
</evidence>
<proteinExistence type="predicted"/>
<organism evidence="4">
    <name type="scientific">Arundo donax</name>
    <name type="common">Giant reed</name>
    <name type="synonym">Donax arundinaceus</name>
    <dbReference type="NCBI Taxonomy" id="35708"/>
    <lineage>
        <taxon>Eukaryota</taxon>
        <taxon>Viridiplantae</taxon>
        <taxon>Streptophyta</taxon>
        <taxon>Embryophyta</taxon>
        <taxon>Tracheophyta</taxon>
        <taxon>Spermatophyta</taxon>
        <taxon>Magnoliopsida</taxon>
        <taxon>Liliopsida</taxon>
        <taxon>Poales</taxon>
        <taxon>Poaceae</taxon>
        <taxon>PACMAD clade</taxon>
        <taxon>Arundinoideae</taxon>
        <taxon>Arundineae</taxon>
        <taxon>Arundo</taxon>
    </lineage>
</organism>
<dbReference type="SUPFAM" id="SSF51735">
    <property type="entry name" value="NAD(P)-binding Rossmann-fold domains"/>
    <property type="match status" value="1"/>
</dbReference>
<dbReference type="Pfam" id="PF00106">
    <property type="entry name" value="adh_short"/>
    <property type="match status" value="1"/>
</dbReference>
<dbReference type="EMBL" id="GBRH01252597">
    <property type="protein sequence ID" value="JAD45298.1"/>
    <property type="molecule type" value="Transcribed_RNA"/>
</dbReference>
<dbReference type="PANTHER" id="PTHR42898">
    <property type="entry name" value="TROPINONE REDUCTASE"/>
    <property type="match status" value="1"/>
</dbReference>
<evidence type="ECO:0000313" key="4">
    <source>
        <dbReference type="EMBL" id="JAD45298.1"/>
    </source>
</evidence>
<dbReference type="AlphaFoldDB" id="A0A0A9A5U2"/>